<organism evidence="10 11">
    <name type="scientific">Maribellus comscasis</name>
    <dbReference type="NCBI Taxonomy" id="2681766"/>
    <lineage>
        <taxon>Bacteria</taxon>
        <taxon>Pseudomonadati</taxon>
        <taxon>Bacteroidota</taxon>
        <taxon>Bacteroidia</taxon>
        <taxon>Marinilabiliales</taxon>
        <taxon>Prolixibacteraceae</taxon>
        <taxon>Maribellus</taxon>
    </lineage>
</organism>
<evidence type="ECO:0000259" key="9">
    <source>
        <dbReference type="Pfam" id="PF01343"/>
    </source>
</evidence>
<protein>
    <submittedName>
        <fullName evidence="10">Signal peptide peptidase SppA</fullName>
    </submittedName>
</protein>
<dbReference type="CDD" id="cd07023">
    <property type="entry name" value="S49_Sppa_N_C"/>
    <property type="match status" value="1"/>
</dbReference>
<keyword evidence="5" id="KW-0720">Serine protease</keyword>
<evidence type="ECO:0000313" key="11">
    <source>
        <dbReference type="Proteomes" id="UP000428260"/>
    </source>
</evidence>
<dbReference type="PANTHER" id="PTHR33209:SF1">
    <property type="entry name" value="PEPTIDASE S49 DOMAIN-CONTAINING PROTEIN"/>
    <property type="match status" value="1"/>
</dbReference>
<dbReference type="GO" id="GO:0016020">
    <property type="term" value="C:membrane"/>
    <property type="evidence" value="ECO:0007669"/>
    <property type="project" value="UniProtKB-SubCell"/>
</dbReference>
<dbReference type="InterPro" id="IPR047217">
    <property type="entry name" value="S49_SppA_67K_type_N"/>
</dbReference>
<accession>A0A6I6JV07</accession>
<evidence type="ECO:0000256" key="8">
    <source>
        <dbReference type="SAM" id="Phobius"/>
    </source>
</evidence>
<dbReference type="InterPro" id="IPR029045">
    <property type="entry name" value="ClpP/crotonase-like_dom_sf"/>
</dbReference>
<feature type="active site" description="Nucleophile" evidence="7">
    <location>
        <position position="392"/>
    </location>
</feature>
<dbReference type="PIRSF" id="PIRSF001217">
    <property type="entry name" value="Protease_4_SppA"/>
    <property type="match status" value="1"/>
</dbReference>
<dbReference type="EMBL" id="CP046401">
    <property type="protein sequence ID" value="QGY44920.1"/>
    <property type="molecule type" value="Genomic_DNA"/>
</dbReference>
<feature type="active site" description="Proton donor/acceptor" evidence="7">
    <location>
        <position position="196"/>
    </location>
</feature>
<dbReference type="KEGG" id="mcos:GM418_14955"/>
<sequence length="592" mass="65981">MKEFFKYVLATVVGIVAVSIIGFFLMFMIVGVLISTTEKQISVQNNSMLVLPLDRQIVDRNPDDPFEDIEIPGFETIKTVGLDDIKTSLDKAVNDDRIKGIYLKLSAFNGGMASAEEIRNMLIDFKGKCDKPVYAYGDSYDQKSYYLATVADKIVIHPLGSVDFRGLGGEMMFYKNLLEKIGVEIQVVRGPNNKFKAAVEPFMLEQMSDENREQQLRYMSSLWNHMLTGISETRNISVDELNTLADEVQTFKQGTGFVEIGLVDYAKYKDEVLDDMREIAGISGKKGIPVVSVTDYADVEVKGFSEKYSRNKIAVIYASGDIGMSMGGEAIFGDELGREIRKVRQDSTYKAIVLRVNSPGGAVFDSEVIWREAKLAAEEKTLVVSFGDVAASGGYYISCPADKIVAQPNTITGSIGIFGTIPNFGELMNDKLGITTDVVKTNKNSDLLTLTRPMTGYEKQLLENYIARGYDTFLSHVAEGRGMTKEDVDAIGQGRVWSGENAKEIGLVDEFGGLDDAVELAAEIAGVEEYRTISLPFLPDPFEEFFKTGTDNLRARFLKNELGEKYRYYEYWKKATSFNGIFARMPYDIYVN</sequence>
<dbReference type="AlphaFoldDB" id="A0A6I6JV07"/>
<dbReference type="GO" id="GO:0008236">
    <property type="term" value="F:serine-type peptidase activity"/>
    <property type="evidence" value="ECO:0007669"/>
    <property type="project" value="UniProtKB-KW"/>
</dbReference>
<comment type="subcellular location">
    <subcellularLocation>
        <location evidence="1">Membrane</location>
    </subcellularLocation>
</comment>
<keyword evidence="8" id="KW-0812">Transmembrane</keyword>
<comment type="similarity">
    <text evidence="2">Belongs to the peptidase S49 family.</text>
</comment>
<dbReference type="RefSeq" id="WP_158867686.1">
    <property type="nucleotide sequence ID" value="NZ_CP046401.1"/>
</dbReference>
<evidence type="ECO:0000256" key="3">
    <source>
        <dbReference type="ARBA" id="ARBA00022670"/>
    </source>
</evidence>
<evidence type="ECO:0000256" key="1">
    <source>
        <dbReference type="ARBA" id="ARBA00004370"/>
    </source>
</evidence>
<feature type="domain" description="Peptidase S49" evidence="9">
    <location>
        <begin position="130"/>
        <end position="281"/>
    </location>
</feature>
<evidence type="ECO:0000256" key="4">
    <source>
        <dbReference type="ARBA" id="ARBA00022801"/>
    </source>
</evidence>
<keyword evidence="4" id="KW-0378">Hydrolase</keyword>
<evidence type="ECO:0000256" key="7">
    <source>
        <dbReference type="PIRSR" id="PIRSR001217-1"/>
    </source>
</evidence>
<dbReference type="InterPro" id="IPR002142">
    <property type="entry name" value="Peptidase_S49"/>
</dbReference>
<keyword evidence="8" id="KW-1133">Transmembrane helix</keyword>
<feature type="domain" description="Peptidase S49" evidence="9">
    <location>
        <begin position="377"/>
        <end position="527"/>
    </location>
</feature>
<dbReference type="Gene3D" id="6.20.330.10">
    <property type="match status" value="1"/>
</dbReference>
<dbReference type="SUPFAM" id="SSF52096">
    <property type="entry name" value="ClpP/crotonase"/>
    <property type="match status" value="2"/>
</dbReference>
<keyword evidence="6 8" id="KW-0472">Membrane</keyword>
<dbReference type="Gene3D" id="3.90.226.10">
    <property type="entry name" value="2-enoyl-CoA Hydratase, Chain A, domain 1"/>
    <property type="match status" value="3"/>
</dbReference>
<dbReference type="PANTHER" id="PTHR33209">
    <property type="entry name" value="PROTEASE 4"/>
    <property type="match status" value="1"/>
</dbReference>
<dbReference type="NCBIfam" id="TIGR00705">
    <property type="entry name" value="SppA_67K"/>
    <property type="match status" value="1"/>
</dbReference>
<evidence type="ECO:0000256" key="2">
    <source>
        <dbReference type="ARBA" id="ARBA00008683"/>
    </source>
</evidence>
<dbReference type="InterPro" id="IPR047272">
    <property type="entry name" value="S49_SppA_C"/>
</dbReference>
<dbReference type="NCBIfam" id="TIGR00706">
    <property type="entry name" value="SppA_dom"/>
    <property type="match status" value="1"/>
</dbReference>
<feature type="transmembrane region" description="Helical" evidence="8">
    <location>
        <begin position="7"/>
        <end position="34"/>
    </location>
</feature>
<name>A0A6I6JV07_9BACT</name>
<dbReference type="CDD" id="cd07018">
    <property type="entry name" value="S49_SppA_67K_type"/>
    <property type="match status" value="1"/>
</dbReference>
<evidence type="ECO:0000256" key="5">
    <source>
        <dbReference type="ARBA" id="ARBA00022825"/>
    </source>
</evidence>
<evidence type="ECO:0000256" key="6">
    <source>
        <dbReference type="ARBA" id="ARBA00023136"/>
    </source>
</evidence>
<dbReference type="InterPro" id="IPR004635">
    <property type="entry name" value="Pept_S49_SppA"/>
</dbReference>
<gene>
    <name evidence="10" type="primary">sppA</name>
    <name evidence="10" type="ORF">GM418_14955</name>
</gene>
<proteinExistence type="inferred from homology"/>
<dbReference type="Proteomes" id="UP000428260">
    <property type="component" value="Chromosome"/>
</dbReference>
<keyword evidence="3" id="KW-0645">Protease</keyword>
<keyword evidence="11" id="KW-1185">Reference proteome</keyword>
<reference evidence="10 11" key="1">
    <citation type="submission" date="2019-11" db="EMBL/GenBank/DDBJ databases">
        <authorList>
            <person name="Zheng R.K."/>
            <person name="Sun C.M."/>
        </authorList>
    </citation>
    <scope>NUCLEOTIDE SEQUENCE [LARGE SCALE GENOMIC DNA]</scope>
    <source>
        <strain evidence="10 11">WC007</strain>
    </source>
</reference>
<dbReference type="Pfam" id="PF01343">
    <property type="entry name" value="Peptidase_S49"/>
    <property type="match status" value="2"/>
</dbReference>
<dbReference type="GO" id="GO:0006465">
    <property type="term" value="P:signal peptide processing"/>
    <property type="evidence" value="ECO:0007669"/>
    <property type="project" value="InterPro"/>
</dbReference>
<dbReference type="InterPro" id="IPR004634">
    <property type="entry name" value="Pept_S49_pIV"/>
</dbReference>
<evidence type="ECO:0000313" key="10">
    <source>
        <dbReference type="EMBL" id="QGY44920.1"/>
    </source>
</evidence>